<dbReference type="Gene3D" id="1.25.40.180">
    <property type="match status" value="1"/>
</dbReference>
<feature type="non-terminal residue" evidence="12">
    <location>
        <position position="1"/>
    </location>
</feature>
<dbReference type="Gene3D" id="1.25.40.840">
    <property type="entry name" value="CCR4-NOT transcription complex subunit 1 TTP binding domain"/>
    <property type="match status" value="1"/>
</dbReference>
<evidence type="ECO:0000256" key="6">
    <source>
        <dbReference type="ARBA" id="ARBA00059181"/>
    </source>
</evidence>
<evidence type="ECO:0000256" key="5">
    <source>
        <dbReference type="ARBA" id="ARBA00023242"/>
    </source>
</evidence>
<comment type="caution">
    <text evidence="12">The sequence shown here is derived from an EMBL/GenBank/DDBJ whole genome shotgun (WGS) entry which is preliminary data.</text>
</comment>
<dbReference type="Pfam" id="PF16417">
    <property type="entry name" value="CNOT1_TTP_bind"/>
    <property type="match status" value="1"/>
</dbReference>
<feature type="domain" description="CCR4-NOT transcription complex subunit 1 TTP binding" evidence="10">
    <location>
        <begin position="179"/>
        <end position="345"/>
    </location>
</feature>
<keyword evidence="4" id="KW-0804">Transcription</keyword>
<dbReference type="PANTHER" id="PTHR13162">
    <property type="entry name" value="CCR4-NOT TRANSCRIPTION COMPLEX"/>
    <property type="match status" value="1"/>
</dbReference>
<comment type="function">
    <text evidence="6">Acts as a component of the CCR4-NOT core complex, which in the nucleus seems to be a general transcription factor, and in the cytoplasm the major mRNA deadenylase involved in mRNA turnover. The NOT protein subcomplex negatively regulates the basal and activated transcription of many genes. Preferentially affects TC-type TATA element-dependent transcription. Could directly or indirectly inhibit component(s) of the general transcription machinery.</text>
</comment>
<dbReference type="GO" id="GO:0030015">
    <property type="term" value="C:CCR4-NOT core complex"/>
    <property type="evidence" value="ECO:0007669"/>
    <property type="project" value="InterPro"/>
</dbReference>
<feature type="domain" description="CCR4-NOT transcription complex subunit 1 CAF1-binding" evidence="9">
    <location>
        <begin position="395"/>
        <end position="616"/>
    </location>
</feature>
<dbReference type="EMBL" id="PJQM01004349">
    <property type="protein sequence ID" value="RCH84773.1"/>
    <property type="molecule type" value="Genomic_DNA"/>
</dbReference>
<dbReference type="STRING" id="4846.A0A367J4C6"/>
<evidence type="ECO:0000259" key="10">
    <source>
        <dbReference type="Pfam" id="PF16417"/>
    </source>
</evidence>
<comment type="subcellular location">
    <subcellularLocation>
        <location evidence="1">Nucleus</location>
    </subcellularLocation>
</comment>
<dbReference type="Pfam" id="PF16415">
    <property type="entry name" value="CNOT1_CAF1_bind"/>
    <property type="match status" value="1"/>
</dbReference>
<proteinExistence type="predicted"/>
<name>A0A367J4C6_RHIST</name>
<evidence type="ECO:0000256" key="3">
    <source>
        <dbReference type="ARBA" id="ARBA00023015"/>
    </source>
</evidence>
<dbReference type="GO" id="GO:0000932">
    <property type="term" value="C:P-body"/>
    <property type="evidence" value="ECO:0007669"/>
    <property type="project" value="TreeGrafter"/>
</dbReference>
<organism evidence="12 13">
    <name type="scientific">Rhizopus stolonifer</name>
    <name type="common">Rhizopus nigricans</name>
    <dbReference type="NCBI Taxonomy" id="4846"/>
    <lineage>
        <taxon>Eukaryota</taxon>
        <taxon>Fungi</taxon>
        <taxon>Fungi incertae sedis</taxon>
        <taxon>Mucoromycota</taxon>
        <taxon>Mucoromycotina</taxon>
        <taxon>Mucoromycetes</taxon>
        <taxon>Mucorales</taxon>
        <taxon>Mucorineae</taxon>
        <taxon>Rhizopodaceae</taxon>
        <taxon>Rhizopus</taxon>
    </lineage>
</organism>
<dbReference type="Pfam" id="PF12842">
    <property type="entry name" value="DUF3819"/>
    <property type="match status" value="1"/>
</dbReference>
<protein>
    <recommendedName>
        <fullName evidence="7">General negative regulator of transcription subunit 1</fullName>
    </recommendedName>
</protein>
<evidence type="ECO:0000256" key="4">
    <source>
        <dbReference type="ARBA" id="ARBA00023163"/>
    </source>
</evidence>
<reference evidence="12 13" key="1">
    <citation type="journal article" date="2018" name="G3 (Bethesda)">
        <title>Phylogenetic and Phylogenomic Definition of Rhizopus Species.</title>
        <authorList>
            <person name="Gryganskyi A.P."/>
            <person name="Golan J."/>
            <person name="Dolatabadi S."/>
            <person name="Mondo S."/>
            <person name="Robb S."/>
            <person name="Idnurm A."/>
            <person name="Muszewska A."/>
            <person name="Steczkiewicz K."/>
            <person name="Masonjones S."/>
            <person name="Liao H.L."/>
            <person name="Gajdeczka M.T."/>
            <person name="Anike F."/>
            <person name="Vuek A."/>
            <person name="Anishchenko I.M."/>
            <person name="Voigt K."/>
            <person name="de Hoog G.S."/>
            <person name="Smith M.E."/>
            <person name="Heitman J."/>
            <person name="Vilgalys R."/>
            <person name="Stajich J.E."/>
        </authorList>
    </citation>
    <scope>NUCLEOTIDE SEQUENCE [LARGE SCALE GENOMIC DNA]</scope>
    <source>
        <strain evidence="12 13">LSU 92-RS-03</strain>
    </source>
</reference>
<dbReference type="OrthoDB" id="1933107at2759"/>
<accession>A0A367J4C6</accession>
<dbReference type="GO" id="GO:0005634">
    <property type="term" value="C:nucleus"/>
    <property type="evidence" value="ECO:0007669"/>
    <property type="project" value="UniProtKB-SubCell"/>
</dbReference>
<evidence type="ECO:0000256" key="7">
    <source>
        <dbReference type="ARBA" id="ARBA00074459"/>
    </source>
</evidence>
<dbReference type="GO" id="GO:0017148">
    <property type="term" value="P:negative regulation of translation"/>
    <property type="evidence" value="ECO:0007669"/>
    <property type="project" value="InterPro"/>
</dbReference>
<dbReference type="AlphaFoldDB" id="A0A367J4C6"/>
<keyword evidence="3" id="KW-0805">Transcription regulation</keyword>
<keyword evidence="5" id="KW-0539">Nucleus</keyword>
<gene>
    <name evidence="12" type="ORF">CU098_001795</name>
</gene>
<feature type="domain" description="CCR4-NOT transcription complex subunit 1" evidence="8">
    <location>
        <begin position="686"/>
        <end position="799"/>
    </location>
</feature>
<dbReference type="InterPro" id="IPR024557">
    <property type="entry name" value="CNOT1_dom_4"/>
</dbReference>
<evidence type="ECO:0000256" key="2">
    <source>
        <dbReference type="ARBA" id="ARBA00022491"/>
    </source>
</evidence>
<dbReference type="InterPro" id="IPR038535">
    <property type="entry name" value="CNOT1_TTP_bind_sf"/>
</dbReference>
<dbReference type="InterPro" id="IPR032191">
    <property type="entry name" value="CNOT1_CAF1_bind"/>
</dbReference>
<evidence type="ECO:0000259" key="11">
    <source>
        <dbReference type="Pfam" id="PF16418"/>
    </source>
</evidence>
<evidence type="ECO:0000313" key="13">
    <source>
        <dbReference type="Proteomes" id="UP000253551"/>
    </source>
</evidence>
<evidence type="ECO:0000259" key="8">
    <source>
        <dbReference type="Pfam" id="PF12842"/>
    </source>
</evidence>
<dbReference type="PANTHER" id="PTHR13162:SF8">
    <property type="entry name" value="CCR4-NOT TRANSCRIPTION COMPLEX SUBUNIT 1"/>
    <property type="match status" value="1"/>
</dbReference>
<feature type="non-terminal residue" evidence="12">
    <location>
        <position position="799"/>
    </location>
</feature>
<dbReference type="GO" id="GO:0060090">
    <property type="term" value="F:molecular adaptor activity"/>
    <property type="evidence" value="ECO:0007669"/>
    <property type="project" value="TreeGrafter"/>
</dbReference>
<evidence type="ECO:0000313" key="12">
    <source>
        <dbReference type="EMBL" id="RCH84773.1"/>
    </source>
</evidence>
<keyword evidence="13" id="KW-1185">Reference proteome</keyword>
<dbReference type="InterPro" id="IPR032193">
    <property type="entry name" value="CNOT1_TTP_bind"/>
</dbReference>
<dbReference type="FunFam" id="1.25.40.840:FF:000003">
    <property type="entry name" value="Transcription regulator"/>
    <property type="match status" value="1"/>
</dbReference>
<keyword evidence="2" id="KW-0678">Repressor</keyword>
<dbReference type="FunFam" id="1.25.40.180:FF:000012">
    <property type="entry name" value="Ccr4-Not transcription complex subunit"/>
    <property type="match status" value="1"/>
</dbReference>
<dbReference type="GO" id="GO:0000289">
    <property type="term" value="P:nuclear-transcribed mRNA poly(A) tail shortening"/>
    <property type="evidence" value="ECO:0007669"/>
    <property type="project" value="UniProtKB-ARBA"/>
</dbReference>
<dbReference type="InterPro" id="IPR032194">
    <property type="entry name" value="CNOT1_HEAT"/>
</dbReference>
<feature type="domain" description="CCR4-NOT transcription complex subunit 1 HEAT repeat" evidence="11">
    <location>
        <begin position="2"/>
        <end position="109"/>
    </location>
</feature>
<sequence length="799" mass="89399">SIVDLYSKEPTSLTRILAFVHELKILPVILDIPSFLFTIDLAALATRREYLNLEKWLQDKITEHGQVFSQACLKFLGNKVRAELARQDSNDAPITVPLSMDVVNVFVKVTLDNLSLPEKDLLRDIHSTYVQLSQKLLGIEPPIATSELILATPNTTANSNNTLITNAIATSNASNAVFLPATTTQGEATFKQEIEDEANSYYERIYSGEITIDEMVERLIQFSKSNNPHEQDVFACMIHNLFDEYNFFPKYPDKELAITSILFGQLVQKQLVSFAPLGIALRCVLDALKNPPGSKMFNFGIQALTQFQSRLPEWPQYCAHLLQIPALQQASPDLAHMIKFSVHVGRMPQQHPDENGLPDLSNSTLNDPSKIVKALSDIFTAVHVPEIAVDESIVYETPTEAIQDKILFIINNVALNNLELKCNDLKENLKQSAYQWFSNYLVVKRASIEPNYHDLYLLLLKSVNSSLLYQHVLRETFANIKILLNSESTVSSSTERTLLKNLGAWLGGMTLAQNKPIVQKYIAFKELLLEGYDHNRLIVVIPFVCKVLEQGTKNTVFVPPNPWVMAILRLLVELYQNANLKLNLKFEIEVLCKSLSIELGNIKPSIVLKNRQPKNRLPTTTAVVAKPEEEIMTHSPFGQPARPSITNLIASVEANTNDEEAMPINIPNLGPYLTFNPQIVMYTTQPNSKRWVLQAITQSIREIIGPVVERSVAIASVSTRELVTKDFSMESDENRVRKAAHLMAQSLAGSLALVTCKDPLRTTMANHLRAVFMTNGLSEVIAEQAAMLTVTDNLDLVCA</sequence>
<evidence type="ECO:0000259" key="9">
    <source>
        <dbReference type="Pfam" id="PF16415"/>
    </source>
</evidence>
<dbReference type="Proteomes" id="UP000253551">
    <property type="component" value="Unassembled WGS sequence"/>
</dbReference>
<dbReference type="InterPro" id="IPR040398">
    <property type="entry name" value="Not1"/>
</dbReference>
<dbReference type="Pfam" id="PF16418">
    <property type="entry name" value="CNOT1_HEAT"/>
    <property type="match status" value="1"/>
</dbReference>
<evidence type="ECO:0000256" key="1">
    <source>
        <dbReference type="ARBA" id="ARBA00004123"/>
    </source>
</evidence>